<evidence type="ECO:0000313" key="6">
    <source>
        <dbReference type="EMBL" id="RSM90698.1"/>
    </source>
</evidence>
<proteinExistence type="inferred from homology"/>
<dbReference type="InterPro" id="IPR052190">
    <property type="entry name" value="Euk-Arch_PrmC-MTase"/>
</dbReference>
<comment type="caution">
    <text evidence="6">The sequence shown here is derived from an EMBL/GenBank/DDBJ whole genome shotgun (WGS) entry which is preliminary data.</text>
</comment>
<dbReference type="OrthoDB" id="267914at2"/>
<dbReference type="InterPro" id="IPR002052">
    <property type="entry name" value="DNA_methylase_N6_adenine_CS"/>
</dbReference>
<name>A0A428ZRK7_KIBAR</name>
<dbReference type="GO" id="GO:0003676">
    <property type="term" value="F:nucleic acid binding"/>
    <property type="evidence" value="ECO:0007669"/>
    <property type="project" value="InterPro"/>
</dbReference>
<dbReference type="RefSeq" id="WP_051795455.1">
    <property type="nucleotide sequence ID" value="NZ_QHKI01000002.1"/>
</dbReference>
<dbReference type="CDD" id="cd02440">
    <property type="entry name" value="AdoMet_MTases"/>
    <property type="match status" value="1"/>
</dbReference>
<dbReference type="GO" id="GO:0008276">
    <property type="term" value="F:protein methyltransferase activity"/>
    <property type="evidence" value="ECO:0007669"/>
    <property type="project" value="TreeGrafter"/>
</dbReference>
<dbReference type="GO" id="GO:0032259">
    <property type="term" value="P:methylation"/>
    <property type="evidence" value="ECO:0007669"/>
    <property type="project" value="UniProtKB-KW"/>
</dbReference>
<organism evidence="6 7">
    <name type="scientific">Kibdelosporangium aridum</name>
    <dbReference type="NCBI Taxonomy" id="2030"/>
    <lineage>
        <taxon>Bacteria</taxon>
        <taxon>Bacillati</taxon>
        <taxon>Actinomycetota</taxon>
        <taxon>Actinomycetes</taxon>
        <taxon>Pseudonocardiales</taxon>
        <taxon>Pseudonocardiaceae</taxon>
        <taxon>Kibdelosporangium</taxon>
    </lineage>
</organism>
<evidence type="ECO:0000256" key="2">
    <source>
        <dbReference type="ARBA" id="ARBA00022603"/>
    </source>
</evidence>
<evidence type="ECO:0000259" key="5">
    <source>
        <dbReference type="Pfam" id="PF05175"/>
    </source>
</evidence>
<dbReference type="SUPFAM" id="SSF53335">
    <property type="entry name" value="S-adenosyl-L-methionine-dependent methyltransferases"/>
    <property type="match status" value="1"/>
</dbReference>
<reference evidence="6 7" key="1">
    <citation type="submission" date="2018-05" db="EMBL/GenBank/DDBJ databases">
        <title>Evolution of GPA BGCs.</title>
        <authorList>
            <person name="Waglechner N."/>
            <person name="Wright G.D."/>
        </authorList>
    </citation>
    <scope>NUCLEOTIDE SEQUENCE [LARGE SCALE GENOMIC DNA]</scope>
    <source>
        <strain evidence="6 7">A82846</strain>
    </source>
</reference>
<dbReference type="PANTHER" id="PTHR45875">
    <property type="entry name" value="METHYLTRANSFERASE N6AMT1"/>
    <property type="match status" value="1"/>
</dbReference>
<dbReference type="GO" id="GO:0008170">
    <property type="term" value="F:N-methyltransferase activity"/>
    <property type="evidence" value="ECO:0007669"/>
    <property type="project" value="UniProtKB-ARBA"/>
</dbReference>
<dbReference type="InterPro" id="IPR029063">
    <property type="entry name" value="SAM-dependent_MTases_sf"/>
</dbReference>
<dbReference type="GO" id="GO:0035657">
    <property type="term" value="C:eRF1 methyltransferase complex"/>
    <property type="evidence" value="ECO:0007669"/>
    <property type="project" value="TreeGrafter"/>
</dbReference>
<accession>A0A428ZRK7</accession>
<dbReference type="Proteomes" id="UP000287547">
    <property type="component" value="Unassembled WGS sequence"/>
</dbReference>
<evidence type="ECO:0000256" key="4">
    <source>
        <dbReference type="ARBA" id="ARBA00022691"/>
    </source>
</evidence>
<keyword evidence="4" id="KW-0949">S-adenosyl-L-methionine</keyword>
<evidence type="ECO:0000256" key="1">
    <source>
        <dbReference type="ARBA" id="ARBA00006149"/>
    </source>
</evidence>
<keyword evidence="2 6" id="KW-0489">Methyltransferase</keyword>
<comment type="similarity">
    <text evidence="1">Belongs to the eukaryotic/archaeal PrmC-related family.</text>
</comment>
<evidence type="ECO:0000256" key="3">
    <source>
        <dbReference type="ARBA" id="ARBA00022679"/>
    </source>
</evidence>
<sequence>MEARDFELIIGQNIIDRYHADDTRSDVFELLGRQWDLLDDVWPPAYSPGGELYADLIPFGQMSAFLEMGCGTGIMSVLAALAGTGRVLGLDLNPNAVRNTELNAKRHGVADRVTARESDLYSAVEPGEKFDGIYWNPPFFDAPEEFIDNSIWHETMFDPNFAKLRTFLKDGLDLLTPSGKVYLWFGEALGNPTLVSDLAGETGYTLNILKKVEMDEIPEALADAFPADLVSGDPGNGHAAWHLHLIELTPLKSSLNSQ</sequence>
<feature type="domain" description="Methyltransferase small" evidence="5">
    <location>
        <begin position="61"/>
        <end position="144"/>
    </location>
</feature>
<dbReference type="PANTHER" id="PTHR45875:SF1">
    <property type="entry name" value="METHYLTRANSFERASE N6AMT1"/>
    <property type="match status" value="1"/>
</dbReference>
<dbReference type="EMBL" id="QHKI01000002">
    <property type="protein sequence ID" value="RSM90698.1"/>
    <property type="molecule type" value="Genomic_DNA"/>
</dbReference>
<protein>
    <submittedName>
        <fullName evidence="6">Methyltransferase domain-containing protein</fullName>
    </submittedName>
</protein>
<dbReference type="Pfam" id="PF05175">
    <property type="entry name" value="MTS"/>
    <property type="match status" value="1"/>
</dbReference>
<keyword evidence="3 6" id="KW-0808">Transferase</keyword>
<dbReference type="PROSITE" id="PS00092">
    <property type="entry name" value="N6_MTASE"/>
    <property type="match status" value="1"/>
</dbReference>
<dbReference type="InterPro" id="IPR007848">
    <property type="entry name" value="Small_mtfrase_dom"/>
</dbReference>
<dbReference type="AlphaFoldDB" id="A0A428ZRK7"/>
<gene>
    <name evidence="6" type="ORF">DMH04_04360</name>
</gene>
<evidence type="ECO:0000313" key="7">
    <source>
        <dbReference type="Proteomes" id="UP000287547"/>
    </source>
</evidence>
<dbReference type="GO" id="GO:0008757">
    <property type="term" value="F:S-adenosylmethionine-dependent methyltransferase activity"/>
    <property type="evidence" value="ECO:0007669"/>
    <property type="project" value="TreeGrafter"/>
</dbReference>
<dbReference type="Gene3D" id="3.40.50.150">
    <property type="entry name" value="Vaccinia Virus protein VP39"/>
    <property type="match status" value="1"/>
</dbReference>